<protein>
    <recommendedName>
        <fullName evidence="1">C2 domain-containing protein</fullName>
    </recommendedName>
</protein>
<evidence type="ECO:0000313" key="3">
    <source>
        <dbReference type="Proteomes" id="UP000076532"/>
    </source>
</evidence>
<dbReference type="AlphaFoldDB" id="A0A166UIB5"/>
<reference evidence="2 3" key="1">
    <citation type="journal article" date="2016" name="Mol. Biol. Evol.">
        <title>Comparative Genomics of Early-Diverging Mushroom-Forming Fungi Provides Insights into the Origins of Lignocellulose Decay Capabilities.</title>
        <authorList>
            <person name="Nagy L.G."/>
            <person name="Riley R."/>
            <person name="Tritt A."/>
            <person name="Adam C."/>
            <person name="Daum C."/>
            <person name="Floudas D."/>
            <person name="Sun H."/>
            <person name="Yadav J.S."/>
            <person name="Pangilinan J."/>
            <person name="Larsson K.H."/>
            <person name="Matsuura K."/>
            <person name="Barry K."/>
            <person name="Labutti K."/>
            <person name="Kuo R."/>
            <person name="Ohm R.A."/>
            <person name="Bhattacharya S.S."/>
            <person name="Shirouzu T."/>
            <person name="Yoshinaga Y."/>
            <person name="Martin F.M."/>
            <person name="Grigoriev I.V."/>
            <person name="Hibbett D.S."/>
        </authorList>
    </citation>
    <scope>NUCLEOTIDE SEQUENCE [LARGE SCALE GENOMIC DNA]</scope>
    <source>
        <strain evidence="2 3">CBS 109695</strain>
    </source>
</reference>
<dbReference type="InterPro" id="IPR000008">
    <property type="entry name" value="C2_dom"/>
</dbReference>
<accession>A0A166UIB5</accession>
<dbReference type="Proteomes" id="UP000076532">
    <property type="component" value="Unassembled WGS sequence"/>
</dbReference>
<dbReference type="Pfam" id="PF00168">
    <property type="entry name" value="C2"/>
    <property type="match status" value="1"/>
</dbReference>
<dbReference type="Gene3D" id="2.60.40.150">
    <property type="entry name" value="C2 domain"/>
    <property type="match status" value="1"/>
</dbReference>
<name>A0A166UIB5_9AGAM</name>
<dbReference type="SUPFAM" id="SSF49562">
    <property type="entry name" value="C2 domain (Calcium/lipid-binding domain, CaLB)"/>
    <property type="match status" value="1"/>
</dbReference>
<keyword evidence="3" id="KW-1185">Reference proteome</keyword>
<dbReference type="PANTHER" id="PTHR47052:SF3">
    <property type="entry name" value="INGRESSION PROTEIN 1"/>
    <property type="match status" value="1"/>
</dbReference>
<dbReference type="InterPro" id="IPR035892">
    <property type="entry name" value="C2_domain_sf"/>
</dbReference>
<gene>
    <name evidence="2" type="ORF">FIBSPDRAFT_723896</name>
</gene>
<proteinExistence type="predicted"/>
<organism evidence="2 3">
    <name type="scientific">Athelia psychrophila</name>
    <dbReference type="NCBI Taxonomy" id="1759441"/>
    <lineage>
        <taxon>Eukaryota</taxon>
        <taxon>Fungi</taxon>
        <taxon>Dikarya</taxon>
        <taxon>Basidiomycota</taxon>
        <taxon>Agaricomycotina</taxon>
        <taxon>Agaricomycetes</taxon>
        <taxon>Agaricomycetidae</taxon>
        <taxon>Atheliales</taxon>
        <taxon>Atheliaceae</taxon>
        <taxon>Athelia</taxon>
    </lineage>
</organism>
<sequence length="158" mass="17798">MSSELGTLVVVVLKARNLNDKHFYKQDVFAQISIPTTASPTPIVKRTQVDVKGGQNPLWDEEIRISVSKDPGAANKNRILEVSCWAKDSRKDDLLGTGTLDISDTLRTGEFDDWIKLEVDGVSRGELYLEMTFYANAPAPLTRRPTKMNPKERLWRPP</sequence>
<dbReference type="PANTHER" id="PTHR47052">
    <property type="entry name" value="CONSERVED SERINE PROLINE-RICH PROTEIN (AFU_ORTHOLOGUE AFUA_2G01790)"/>
    <property type="match status" value="1"/>
</dbReference>
<feature type="domain" description="C2" evidence="1">
    <location>
        <begin position="1"/>
        <end position="115"/>
    </location>
</feature>
<evidence type="ECO:0000313" key="2">
    <source>
        <dbReference type="EMBL" id="KZP31718.1"/>
    </source>
</evidence>
<dbReference type="OrthoDB" id="270970at2759"/>
<dbReference type="InterPro" id="IPR052981">
    <property type="entry name" value="Ingression_C2_domain"/>
</dbReference>
<dbReference type="PROSITE" id="PS50004">
    <property type="entry name" value="C2"/>
    <property type="match status" value="1"/>
</dbReference>
<feature type="non-terminal residue" evidence="2">
    <location>
        <position position="158"/>
    </location>
</feature>
<dbReference type="SMART" id="SM00239">
    <property type="entry name" value="C2"/>
    <property type="match status" value="1"/>
</dbReference>
<dbReference type="EMBL" id="KV417488">
    <property type="protein sequence ID" value="KZP31718.1"/>
    <property type="molecule type" value="Genomic_DNA"/>
</dbReference>
<evidence type="ECO:0000259" key="1">
    <source>
        <dbReference type="PROSITE" id="PS50004"/>
    </source>
</evidence>
<dbReference type="STRING" id="436010.A0A166UIB5"/>